<dbReference type="AlphaFoldDB" id="A0A8H7T329"/>
<dbReference type="OrthoDB" id="3546243at2759"/>
<evidence type="ECO:0000313" key="2">
    <source>
        <dbReference type="EMBL" id="KAG4411351.1"/>
    </source>
</evidence>
<evidence type="ECO:0000256" key="1">
    <source>
        <dbReference type="SAM" id="MobiDB-lite"/>
    </source>
</evidence>
<accession>A0A8H7T329</accession>
<feature type="compositionally biased region" description="Basic and acidic residues" evidence="1">
    <location>
        <begin position="174"/>
        <end position="190"/>
    </location>
</feature>
<sequence>MSSQFQNTIEGGDDVQVNQVLHGHSRESTPSDVANNLDPESASIRAPYLGEDSRVTLLRNLDDKFQNWASPLFVGNSVGGQLDNPITISIEMARVYQLITRGSIPRICFLESENDGLKVKHSALEKKEIEWERKVACLDKSNSNLREQLDAVERGCTSQGEVTIETCATRKMKTRQEEGEGPSRKRLREE</sequence>
<reference evidence="2" key="1">
    <citation type="submission" date="2021-02" db="EMBL/GenBank/DDBJ databases">
        <title>Genome sequence Cadophora malorum strain M34.</title>
        <authorList>
            <person name="Stefanovic E."/>
            <person name="Vu D."/>
            <person name="Scully C."/>
            <person name="Dijksterhuis J."/>
            <person name="Roader J."/>
            <person name="Houbraken J."/>
        </authorList>
    </citation>
    <scope>NUCLEOTIDE SEQUENCE</scope>
    <source>
        <strain evidence="2">M34</strain>
    </source>
</reference>
<organism evidence="2 3">
    <name type="scientific">Cadophora malorum</name>
    <dbReference type="NCBI Taxonomy" id="108018"/>
    <lineage>
        <taxon>Eukaryota</taxon>
        <taxon>Fungi</taxon>
        <taxon>Dikarya</taxon>
        <taxon>Ascomycota</taxon>
        <taxon>Pezizomycotina</taxon>
        <taxon>Leotiomycetes</taxon>
        <taxon>Helotiales</taxon>
        <taxon>Ploettnerulaceae</taxon>
        <taxon>Cadophora</taxon>
    </lineage>
</organism>
<gene>
    <name evidence="2" type="ORF">IFR04_015517</name>
</gene>
<protein>
    <submittedName>
        <fullName evidence="2">Uncharacterized protein</fullName>
    </submittedName>
</protein>
<dbReference type="Proteomes" id="UP000664132">
    <property type="component" value="Unassembled WGS sequence"/>
</dbReference>
<comment type="caution">
    <text evidence="2">The sequence shown here is derived from an EMBL/GenBank/DDBJ whole genome shotgun (WGS) entry which is preliminary data.</text>
</comment>
<dbReference type="EMBL" id="JAFJYH010000489">
    <property type="protein sequence ID" value="KAG4411351.1"/>
    <property type="molecule type" value="Genomic_DNA"/>
</dbReference>
<name>A0A8H7T329_9HELO</name>
<feature type="region of interest" description="Disordered" evidence="1">
    <location>
        <begin position="170"/>
        <end position="190"/>
    </location>
</feature>
<proteinExistence type="predicted"/>
<keyword evidence="3" id="KW-1185">Reference proteome</keyword>
<evidence type="ECO:0000313" key="3">
    <source>
        <dbReference type="Proteomes" id="UP000664132"/>
    </source>
</evidence>